<evidence type="ECO:0000313" key="10">
    <source>
        <dbReference type="Proteomes" id="UP000256763"/>
    </source>
</evidence>
<dbReference type="InterPro" id="IPR029044">
    <property type="entry name" value="Nucleotide-diphossugar_trans"/>
</dbReference>
<keyword evidence="5" id="KW-0448">Lipopolysaccharide biosynthesis</keyword>
<dbReference type="CDD" id="cd04179">
    <property type="entry name" value="DPM_DPG-synthase_like"/>
    <property type="match status" value="1"/>
</dbReference>
<keyword evidence="10" id="KW-1185">Reference proteome</keyword>
<dbReference type="PANTHER" id="PTHR48090:SF3">
    <property type="entry name" value="UNDECAPRENYL-PHOSPHATE 4-DEOXY-4-FORMAMIDO-L-ARABINOSE TRANSFERASE"/>
    <property type="match status" value="1"/>
</dbReference>
<evidence type="ECO:0000256" key="4">
    <source>
        <dbReference type="ARBA" id="ARBA00022692"/>
    </source>
</evidence>
<keyword evidence="1" id="KW-1003">Cell membrane</keyword>
<evidence type="ECO:0000259" key="8">
    <source>
        <dbReference type="Pfam" id="PF00535"/>
    </source>
</evidence>
<evidence type="ECO:0000256" key="7">
    <source>
        <dbReference type="ARBA" id="ARBA00023136"/>
    </source>
</evidence>
<proteinExistence type="predicted"/>
<reference evidence="10" key="1">
    <citation type="submission" date="2017-05" db="EMBL/GenBank/DDBJ databases">
        <authorList>
            <person name="Sharma S."/>
            <person name="Sidhu C."/>
            <person name="Pinnaka A.K."/>
        </authorList>
    </citation>
    <scope>NUCLEOTIDE SEQUENCE [LARGE SCALE GENOMIC DNA]</scope>
    <source>
        <strain evidence="10">AK93</strain>
    </source>
</reference>
<keyword evidence="6" id="KW-1133">Transmembrane helix</keyword>
<dbReference type="InterPro" id="IPR001173">
    <property type="entry name" value="Glyco_trans_2-like"/>
</dbReference>
<evidence type="ECO:0000256" key="5">
    <source>
        <dbReference type="ARBA" id="ARBA00022985"/>
    </source>
</evidence>
<dbReference type="GO" id="GO:0005886">
    <property type="term" value="C:plasma membrane"/>
    <property type="evidence" value="ECO:0007669"/>
    <property type="project" value="TreeGrafter"/>
</dbReference>
<dbReference type="GO" id="GO:0009103">
    <property type="term" value="P:lipopolysaccharide biosynthetic process"/>
    <property type="evidence" value="ECO:0007669"/>
    <property type="project" value="UniProtKB-KW"/>
</dbReference>
<dbReference type="SUPFAM" id="SSF53448">
    <property type="entry name" value="Nucleotide-diphospho-sugar transferases"/>
    <property type="match status" value="1"/>
</dbReference>
<dbReference type="EMBL" id="NFZW01000008">
    <property type="protein sequence ID" value="RFA36823.1"/>
    <property type="molecule type" value="Genomic_DNA"/>
</dbReference>
<dbReference type="GO" id="GO:0099621">
    <property type="term" value="F:undecaprenyl-phosphate 4-deoxy-4-formamido-L-arabinose transferase activity"/>
    <property type="evidence" value="ECO:0007669"/>
    <property type="project" value="TreeGrafter"/>
</dbReference>
<keyword evidence="2" id="KW-0328">Glycosyltransferase</keyword>
<comment type="caution">
    <text evidence="9">The sequence shown here is derived from an EMBL/GenBank/DDBJ whole genome shotgun (WGS) entry which is preliminary data.</text>
</comment>
<dbReference type="Proteomes" id="UP000256763">
    <property type="component" value="Unassembled WGS sequence"/>
</dbReference>
<organism evidence="9 10">
    <name type="scientific">Alkalilimnicola ehrlichii</name>
    <dbReference type="NCBI Taxonomy" id="351052"/>
    <lineage>
        <taxon>Bacteria</taxon>
        <taxon>Pseudomonadati</taxon>
        <taxon>Pseudomonadota</taxon>
        <taxon>Gammaproteobacteria</taxon>
        <taxon>Chromatiales</taxon>
        <taxon>Ectothiorhodospiraceae</taxon>
        <taxon>Alkalilimnicola</taxon>
    </lineage>
</organism>
<evidence type="ECO:0000256" key="2">
    <source>
        <dbReference type="ARBA" id="ARBA00022676"/>
    </source>
</evidence>
<evidence type="ECO:0000256" key="3">
    <source>
        <dbReference type="ARBA" id="ARBA00022679"/>
    </source>
</evidence>
<evidence type="ECO:0000256" key="6">
    <source>
        <dbReference type="ARBA" id="ARBA00022989"/>
    </source>
</evidence>
<evidence type="ECO:0000256" key="1">
    <source>
        <dbReference type="ARBA" id="ARBA00022475"/>
    </source>
</evidence>
<dbReference type="Pfam" id="PF00535">
    <property type="entry name" value="Glycos_transf_2"/>
    <property type="match status" value="1"/>
</dbReference>
<accession>A0A3E0WXD2</accession>
<sequence>MDLSIVVPVYNESENIDPLLSELDGVLADELDYEVIFVDDGSTDNTFQLLSGLTSQYPRLRVLRHPQNLGQSAALLTGVRAAQADWVASLDGDGQNDPADLLQFWRLAKTAHQPAGLYIGHRREREDATTRLFSSRIANEVRARLLRDGTPDADCGIKLFKRHVFLALPYFDRMHRFLPALIKREGRAVWSLPVTHRPRVFGESKDDVRNRFWTGIFDLFGVMWLLRRRRLPPRHQELPSSR</sequence>
<dbReference type="PANTHER" id="PTHR48090">
    <property type="entry name" value="UNDECAPRENYL-PHOSPHATE 4-DEOXY-4-FORMAMIDO-L-ARABINOSE TRANSFERASE-RELATED"/>
    <property type="match status" value="1"/>
</dbReference>
<dbReference type="AlphaFoldDB" id="A0A3E0WXD2"/>
<keyword evidence="3" id="KW-0808">Transferase</keyword>
<protein>
    <recommendedName>
        <fullName evidence="8">Glycosyltransferase 2-like domain-containing protein</fullName>
    </recommendedName>
</protein>
<gene>
    <name evidence="9" type="ORF">CAL65_09880</name>
</gene>
<keyword evidence="7" id="KW-0472">Membrane</keyword>
<keyword evidence="4" id="KW-0812">Transmembrane</keyword>
<name>A0A3E0WXD2_9GAMM</name>
<dbReference type="RefSeq" id="WP_116347769.1">
    <property type="nucleotide sequence ID" value="NZ_NFZW01000008.1"/>
</dbReference>
<feature type="domain" description="Glycosyltransferase 2-like" evidence="8">
    <location>
        <begin position="4"/>
        <end position="165"/>
    </location>
</feature>
<evidence type="ECO:0000313" key="9">
    <source>
        <dbReference type="EMBL" id="RFA36823.1"/>
    </source>
</evidence>
<dbReference type="FunFam" id="3.90.550.10:FF:000170">
    <property type="entry name" value="Dolichol-phosphate mannosyltransferase"/>
    <property type="match status" value="1"/>
</dbReference>
<dbReference type="InterPro" id="IPR050256">
    <property type="entry name" value="Glycosyltransferase_2"/>
</dbReference>
<dbReference type="Gene3D" id="3.90.550.10">
    <property type="entry name" value="Spore Coat Polysaccharide Biosynthesis Protein SpsA, Chain A"/>
    <property type="match status" value="1"/>
</dbReference>